<evidence type="ECO:0008006" key="4">
    <source>
        <dbReference type="Google" id="ProtNLM"/>
    </source>
</evidence>
<name>A0A812PTA1_SYMPI</name>
<dbReference type="EMBL" id="CAJNIZ010014446">
    <property type="protein sequence ID" value="CAE7362037.1"/>
    <property type="molecule type" value="Genomic_DNA"/>
</dbReference>
<feature type="signal peptide" evidence="1">
    <location>
        <begin position="1"/>
        <end position="19"/>
    </location>
</feature>
<dbReference type="AlphaFoldDB" id="A0A812PTA1"/>
<keyword evidence="3" id="KW-1185">Reference proteome</keyword>
<dbReference type="Proteomes" id="UP000649617">
    <property type="component" value="Unassembled WGS sequence"/>
</dbReference>
<proteinExistence type="predicted"/>
<organism evidence="2 3">
    <name type="scientific">Symbiodinium pilosum</name>
    <name type="common">Dinoflagellate</name>
    <dbReference type="NCBI Taxonomy" id="2952"/>
    <lineage>
        <taxon>Eukaryota</taxon>
        <taxon>Sar</taxon>
        <taxon>Alveolata</taxon>
        <taxon>Dinophyceae</taxon>
        <taxon>Suessiales</taxon>
        <taxon>Symbiodiniaceae</taxon>
        <taxon>Symbiodinium</taxon>
    </lineage>
</organism>
<protein>
    <recommendedName>
        <fullName evidence="4">CPW-WPC domain-containing protein</fullName>
    </recommendedName>
</protein>
<keyword evidence="1" id="KW-0732">Signal</keyword>
<sequence length="141" mass="15519">MKLAMRVAVLSALTCAVVAWRHDAEEALEDAKSLAELAPHEAEQDEESSAHHSKNIDDLDITGQTHTCCCKYADYTKKVCGGKAKSPMYKYIYKSLSECKFDPWLCESHPGWTAIIMGKSATEADCDKRNGGSTSSMCAHR</sequence>
<evidence type="ECO:0000313" key="2">
    <source>
        <dbReference type="EMBL" id="CAE7362037.1"/>
    </source>
</evidence>
<evidence type="ECO:0000256" key="1">
    <source>
        <dbReference type="SAM" id="SignalP"/>
    </source>
</evidence>
<feature type="chain" id="PRO_5032588650" description="CPW-WPC domain-containing protein" evidence="1">
    <location>
        <begin position="20"/>
        <end position="141"/>
    </location>
</feature>
<evidence type="ECO:0000313" key="3">
    <source>
        <dbReference type="Proteomes" id="UP000649617"/>
    </source>
</evidence>
<gene>
    <name evidence="2" type="ORF">SPIL2461_LOCUS8679</name>
</gene>
<comment type="caution">
    <text evidence="2">The sequence shown here is derived from an EMBL/GenBank/DDBJ whole genome shotgun (WGS) entry which is preliminary data.</text>
</comment>
<accession>A0A812PTA1</accession>
<reference evidence="2" key="1">
    <citation type="submission" date="2021-02" db="EMBL/GenBank/DDBJ databases">
        <authorList>
            <person name="Dougan E. K."/>
            <person name="Rhodes N."/>
            <person name="Thang M."/>
            <person name="Chan C."/>
        </authorList>
    </citation>
    <scope>NUCLEOTIDE SEQUENCE</scope>
</reference>